<sequence>MDDRVVMLDWDAADAAAYEVHEEEGTPCTALIGPLGEWVLTYEMDAGWRGENRLTELSADGKAVALFVGPTACTFQYAVAGEVVTRLVSYGPASREGARPDALDDLMRDLVWGDDREFASAGLTLAERLTGERFDWDWFTRKRRFVVYDPD</sequence>
<dbReference type="AlphaFoldDB" id="A0A4U3MLE5"/>
<dbReference type="InterPro" id="IPR045592">
    <property type="entry name" value="DUF6461"/>
</dbReference>
<evidence type="ECO:0000313" key="2">
    <source>
        <dbReference type="Proteomes" id="UP000308705"/>
    </source>
</evidence>
<dbReference type="Proteomes" id="UP000308705">
    <property type="component" value="Unassembled WGS sequence"/>
</dbReference>
<dbReference type="SUPFAM" id="SSF64438">
    <property type="entry name" value="CNF1/YfiH-like putative cysteine hydrolases"/>
    <property type="match status" value="1"/>
</dbReference>
<gene>
    <name evidence="1" type="ORF">FDA94_05350</name>
</gene>
<proteinExistence type="predicted"/>
<keyword evidence="2" id="KW-1185">Reference proteome</keyword>
<dbReference type="Pfam" id="PF20062">
    <property type="entry name" value="DUF6461"/>
    <property type="match status" value="1"/>
</dbReference>
<name>A0A4U3MLE5_9ACTN</name>
<reference evidence="1 2" key="1">
    <citation type="submission" date="2019-04" db="EMBL/GenBank/DDBJ databases">
        <title>Herbidospora sp. NEAU-GS14.nov., a novel actinomycete isolated from soil.</title>
        <authorList>
            <person name="Han L."/>
        </authorList>
    </citation>
    <scope>NUCLEOTIDE SEQUENCE [LARGE SCALE GENOMIC DNA]</scope>
    <source>
        <strain evidence="1 2">NEAU-GS14</strain>
    </source>
</reference>
<dbReference type="OrthoDB" id="4198010at2"/>
<protein>
    <submittedName>
        <fullName evidence="1">Uncharacterized protein</fullName>
    </submittedName>
</protein>
<evidence type="ECO:0000313" key="1">
    <source>
        <dbReference type="EMBL" id="TKK90428.1"/>
    </source>
</evidence>
<accession>A0A4U3MLE5</accession>
<dbReference type="InterPro" id="IPR011324">
    <property type="entry name" value="Cytotoxic_necrot_fac-like_cat"/>
</dbReference>
<comment type="caution">
    <text evidence="1">The sequence shown here is derived from an EMBL/GenBank/DDBJ whole genome shotgun (WGS) entry which is preliminary data.</text>
</comment>
<dbReference type="EMBL" id="SZQA01000003">
    <property type="protein sequence ID" value="TKK90428.1"/>
    <property type="molecule type" value="Genomic_DNA"/>
</dbReference>
<organism evidence="1 2">
    <name type="scientific">Herbidospora galbida</name>
    <dbReference type="NCBI Taxonomy" id="2575442"/>
    <lineage>
        <taxon>Bacteria</taxon>
        <taxon>Bacillati</taxon>
        <taxon>Actinomycetota</taxon>
        <taxon>Actinomycetes</taxon>
        <taxon>Streptosporangiales</taxon>
        <taxon>Streptosporangiaceae</taxon>
        <taxon>Herbidospora</taxon>
    </lineage>
</organism>